<dbReference type="EMBL" id="BMPI01000043">
    <property type="protein sequence ID" value="GGM60287.1"/>
    <property type="molecule type" value="Genomic_DNA"/>
</dbReference>
<dbReference type="InterPro" id="IPR004960">
    <property type="entry name" value="LipA_acyltrans"/>
</dbReference>
<comment type="subcellular location">
    <subcellularLocation>
        <location evidence="1">Cell inner membrane</location>
    </subcellularLocation>
</comment>
<keyword evidence="6 7" id="KW-0012">Acyltransferase</keyword>
<dbReference type="CDD" id="cd07984">
    <property type="entry name" value="LPLAT_LABLAT-like"/>
    <property type="match status" value="1"/>
</dbReference>
<evidence type="ECO:0000256" key="2">
    <source>
        <dbReference type="ARBA" id="ARBA00022475"/>
    </source>
</evidence>
<evidence type="ECO:0000256" key="4">
    <source>
        <dbReference type="ARBA" id="ARBA00022679"/>
    </source>
</evidence>
<evidence type="ECO:0000256" key="5">
    <source>
        <dbReference type="ARBA" id="ARBA00023136"/>
    </source>
</evidence>
<dbReference type="GO" id="GO:0005886">
    <property type="term" value="C:plasma membrane"/>
    <property type="evidence" value="ECO:0007669"/>
    <property type="project" value="UniProtKB-SubCell"/>
</dbReference>
<proteinExistence type="predicted"/>
<dbReference type="AlphaFoldDB" id="A0A917X3C0"/>
<evidence type="ECO:0000256" key="3">
    <source>
        <dbReference type="ARBA" id="ARBA00022519"/>
    </source>
</evidence>
<sequence length="305" mass="33028">MSLVEAGYGAAFTLLPKLPRGAVWPLVGAVASRAARAYRRGRAGRGTATLASNLRRVVGDEMPEAEFAALLHRALRSYGRYYLEAFQLPGRSKEQILRGFRLERGHLLGENVANGVGSVVALPHGGNWDAAGAWVAANGWPITTVAERLKPESVYLKFLHFRRSLGMEILPTNGGERPPFDVLEERVRAGAVVPLLADRDLTARGVEVEFFGGRTRMPAGPGLLALRTGAPLYVVDMWFDADAAAGSLVGPIPMPAADEGSLDVRVRLVTQRVADQLAAGIARHPEDWHMLQRLWLDEPAKSTVG</sequence>
<protein>
    <submittedName>
        <fullName evidence="7">Lipid A biosynthesis lauroyl acyltransferase</fullName>
    </submittedName>
</protein>
<gene>
    <name evidence="7" type="ORF">GCM10007977_072260</name>
</gene>
<organism evidence="7 8">
    <name type="scientific">Dactylosporangium sucinum</name>
    <dbReference type="NCBI Taxonomy" id="1424081"/>
    <lineage>
        <taxon>Bacteria</taxon>
        <taxon>Bacillati</taxon>
        <taxon>Actinomycetota</taxon>
        <taxon>Actinomycetes</taxon>
        <taxon>Micromonosporales</taxon>
        <taxon>Micromonosporaceae</taxon>
        <taxon>Dactylosporangium</taxon>
    </lineage>
</organism>
<dbReference type="Proteomes" id="UP000642070">
    <property type="component" value="Unassembled WGS sequence"/>
</dbReference>
<keyword evidence="2" id="KW-1003">Cell membrane</keyword>
<name>A0A917X3C0_9ACTN</name>
<keyword evidence="3" id="KW-0997">Cell inner membrane</keyword>
<evidence type="ECO:0000313" key="7">
    <source>
        <dbReference type="EMBL" id="GGM60287.1"/>
    </source>
</evidence>
<dbReference type="RefSeq" id="WP_190254508.1">
    <property type="nucleotide sequence ID" value="NZ_BMPI01000043.1"/>
</dbReference>
<reference evidence="7" key="2">
    <citation type="submission" date="2020-09" db="EMBL/GenBank/DDBJ databases">
        <authorList>
            <person name="Sun Q."/>
            <person name="Ohkuma M."/>
        </authorList>
    </citation>
    <scope>NUCLEOTIDE SEQUENCE</scope>
    <source>
        <strain evidence="7">JCM 19831</strain>
    </source>
</reference>
<dbReference type="GO" id="GO:0009247">
    <property type="term" value="P:glycolipid biosynthetic process"/>
    <property type="evidence" value="ECO:0007669"/>
    <property type="project" value="UniProtKB-ARBA"/>
</dbReference>
<dbReference type="Pfam" id="PF03279">
    <property type="entry name" value="Lip_A_acyltrans"/>
    <property type="match status" value="1"/>
</dbReference>
<evidence type="ECO:0000256" key="1">
    <source>
        <dbReference type="ARBA" id="ARBA00004533"/>
    </source>
</evidence>
<keyword evidence="8" id="KW-1185">Reference proteome</keyword>
<evidence type="ECO:0000313" key="8">
    <source>
        <dbReference type="Proteomes" id="UP000642070"/>
    </source>
</evidence>
<dbReference type="PANTHER" id="PTHR30606">
    <property type="entry name" value="LIPID A BIOSYNTHESIS LAUROYL ACYLTRANSFERASE"/>
    <property type="match status" value="1"/>
</dbReference>
<dbReference type="GO" id="GO:0016746">
    <property type="term" value="F:acyltransferase activity"/>
    <property type="evidence" value="ECO:0007669"/>
    <property type="project" value="UniProtKB-KW"/>
</dbReference>
<comment type="caution">
    <text evidence="7">The sequence shown here is derived from an EMBL/GenBank/DDBJ whole genome shotgun (WGS) entry which is preliminary data.</text>
</comment>
<keyword evidence="4" id="KW-0808">Transferase</keyword>
<dbReference type="PANTHER" id="PTHR30606:SF10">
    <property type="entry name" value="PHOSPHATIDYLINOSITOL MANNOSIDE ACYLTRANSFERASE"/>
    <property type="match status" value="1"/>
</dbReference>
<evidence type="ECO:0000256" key="6">
    <source>
        <dbReference type="ARBA" id="ARBA00023315"/>
    </source>
</evidence>
<reference evidence="7" key="1">
    <citation type="journal article" date="2014" name="Int. J. Syst. Evol. Microbiol.">
        <title>Complete genome sequence of Corynebacterium casei LMG S-19264T (=DSM 44701T), isolated from a smear-ripened cheese.</title>
        <authorList>
            <consortium name="US DOE Joint Genome Institute (JGI-PGF)"/>
            <person name="Walter F."/>
            <person name="Albersmeier A."/>
            <person name="Kalinowski J."/>
            <person name="Ruckert C."/>
        </authorList>
    </citation>
    <scope>NUCLEOTIDE SEQUENCE</scope>
    <source>
        <strain evidence="7">JCM 19831</strain>
    </source>
</reference>
<keyword evidence="5" id="KW-0472">Membrane</keyword>
<dbReference type="NCBIfam" id="NF005919">
    <property type="entry name" value="PRK07920.1"/>
    <property type="match status" value="1"/>
</dbReference>
<accession>A0A917X3C0</accession>